<dbReference type="InterPro" id="IPR018604">
    <property type="entry name" value="YycI-like"/>
</dbReference>
<keyword evidence="3" id="KW-1185">Reference proteome</keyword>
<evidence type="ECO:0000313" key="3">
    <source>
        <dbReference type="Proteomes" id="UP001312865"/>
    </source>
</evidence>
<sequence>MIFVQKPTEYEPLNNPTITIKDIKDLLKEDNIDHPDFTKEVLKEPHLKAKARTFTDAEIKNLPKQSADLTDDKKMISSDFDKPIPIPLTADVSKEEIVNFVNENEFKMDSTLEKYFIDSDKYQFGSFNEKKDNEGYEASFYQLVDGKPIYDNNAGKIVFSLNNQLEVTSYEQTMLTFETFKEEKELLSDIEIIKILYSELSKNSSLEWELGYFSNTNDSDNLEVELESHVLTPTWYVKVKQENSTVNYYYVNAIEGQMFSMQE</sequence>
<comment type="caution">
    <text evidence="2">The sequence shown here is derived from an EMBL/GenBank/DDBJ whole genome shotgun (WGS) entry which is preliminary data.</text>
</comment>
<feature type="domain" description="Regulatory protein YycH-like" evidence="1">
    <location>
        <begin position="19"/>
        <end position="254"/>
    </location>
</feature>
<dbReference type="Gene3D" id="2.40.128.690">
    <property type="entry name" value="YycH protein, domain 3-like"/>
    <property type="match status" value="1"/>
</dbReference>
<dbReference type="Proteomes" id="UP001312865">
    <property type="component" value="Unassembled WGS sequence"/>
</dbReference>
<accession>A0ABU8HGP1</accession>
<dbReference type="EMBL" id="JBBAXC010000012">
    <property type="protein sequence ID" value="MEI5908371.1"/>
    <property type="molecule type" value="Genomic_DNA"/>
</dbReference>
<evidence type="ECO:0000313" key="2">
    <source>
        <dbReference type="EMBL" id="MEI5908371.1"/>
    </source>
</evidence>
<organism evidence="2 3">
    <name type="scientific">Bacillus spongiae</name>
    <dbReference type="NCBI Taxonomy" id="2683610"/>
    <lineage>
        <taxon>Bacteria</taxon>
        <taxon>Bacillati</taxon>
        <taxon>Bacillota</taxon>
        <taxon>Bacilli</taxon>
        <taxon>Bacillales</taxon>
        <taxon>Bacillaceae</taxon>
        <taxon>Bacillus</taxon>
    </lineage>
</organism>
<dbReference type="Pfam" id="PF09648">
    <property type="entry name" value="YycI"/>
    <property type="match status" value="1"/>
</dbReference>
<dbReference type="RefSeq" id="WP_336587814.1">
    <property type="nucleotide sequence ID" value="NZ_JBBAXC010000012.1"/>
</dbReference>
<protein>
    <submittedName>
        <fullName evidence="2">Two-component system regulatory protein YycI</fullName>
    </submittedName>
</protein>
<gene>
    <name evidence="2" type="primary">yycI</name>
    <name evidence="2" type="ORF">WAK64_15050</name>
</gene>
<evidence type="ECO:0000259" key="1">
    <source>
        <dbReference type="Pfam" id="PF09648"/>
    </source>
</evidence>
<name>A0ABU8HGP1_9BACI</name>
<reference evidence="2 3" key="1">
    <citation type="journal article" date="2018" name="J. Microbiol.">
        <title>Bacillus spongiae sp. nov., isolated from sponge of Jeju Island.</title>
        <authorList>
            <person name="Lee G.E."/>
            <person name="Im W.T."/>
            <person name="Park J.S."/>
        </authorList>
    </citation>
    <scope>NUCLEOTIDE SEQUENCE [LARGE SCALE GENOMIC DNA]</scope>
    <source>
        <strain evidence="2 3">135PIL107-10</strain>
    </source>
</reference>
<proteinExistence type="predicted"/>